<organism evidence="2 3">
    <name type="scientific">Salinicola acroporae</name>
    <dbReference type="NCBI Taxonomy" id="1541440"/>
    <lineage>
        <taxon>Bacteria</taxon>
        <taxon>Pseudomonadati</taxon>
        <taxon>Pseudomonadota</taxon>
        <taxon>Gammaproteobacteria</taxon>
        <taxon>Oceanospirillales</taxon>
        <taxon>Halomonadaceae</taxon>
        <taxon>Salinicola</taxon>
    </lineage>
</organism>
<accession>A0ABT6I647</accession>
<dbReference type="InterPro" id="IPR036314">
    <property type="entry name" value="SOD_C_sf"/>
</dbReference>
<dbReference type="Gene3D" id="3.55.40.20">
    <property type="entry name" value="Iron/manganese superoxide dismutase, C-terminal domain"/>
    <property type="match status" value="1"/>
</dbReference>
<name>A0ABT6I647_9GAMM</name>
<evidence type="ECO:0000313" key="3">
    <source>
        <dbReference type="Proteomes" id="UP001162135"/>
    </source>
</evidence>
<dbReference type="SUPFAM" id="SSF54719">
    <property type="entry name" value="Fe,Mn superoxide dismutase (SOD), C-terminal domain"/>
    <property type="match status" value="1"/>
</dbReference>
<protein>
    <recommendedName>
        <fullName evidence="1">Manganese/iron superoxide dismutase C-terminal domain-containing protein</fullName>
    </recommendedName>
</protein>
<comment type="caution">
    <text evidence="2">The sequence shown here is derived from an EMBL/GenBank/DDBJ whole genome shotgun (WGS) entry which is preliminary data.</text>
</comment>
<evidence type="ECO:0000313" key="2">
    <source>
        <dbReference type="EMBL" id="MDH4573190.1"/>
    </source>
</evidence>
<evidence type="ECO:0000259" key="1">
    <source>
        <dbReference type="Pfam" id="PF02777"/>
    </source>
</evidence>
<dbReference type="Proteomes" id="UP001162135">
    <property type="component" value="Unassembled WGS sequence"/>
</dbReference>
<gene>
    <name evidence="2" type="ORF">CUR86_12540</name>
</gene>
<reference evidence="2" key="1">
    <citation type="journal article" date="2015" name="Antonie Van Leeuwenhoek">
        <title>Comparative 16S rRNA signatures and multilocus sequence analysis for the genus Salinicola and description of Salinicola acroporae sp. nov., isolated from coral Acropora digitifera.</title>
        <authorList>
            <person name="Lepcha R.T."/>
            <person name="Poddar A."/>
            <person name="Schumann P."/>
            <person name="Das S.K."/>
        </authorList>
    </citation>
    <scope>NUCLEOTIDE SEQUENCE</scope>
    <source>
        <strain evidence="2">S4-41</strain>
    </source>
</reference>
<sequence length="82" mass="9148">MAGQHSRRLGGVVLAGGRCRRQAGTAAFAHWSAPPEVAPLLAIALNEDAYRIDYPQRRGEYFDALWPHLNWEYAQLNIEASV</sequence>
<reference evidence="2" key="2">
    <citation type="submission" date="2017-11" db="EMBL/GenBank/DDBJ databases">
        <authorList>
            <person name="Das S.K."/>
        </authorList>
    </citation>
    <scope>NUCLEOTIDE SEQUENCE</scope>
    <source>
        <strain evidence="2">S4-41</strain>
    </source>
</reference>
<dbReference type="InterPro" id="IPR019832">
    <property type="entry name" value="Mn/Fe_SOD_C"/>
</dbReference>
<proteinExistence type="predicted"/>
<dbReference type="Pfam" id="PF02777">
    <property type="entry name" value="Sod_Fe_C"/>
    <property type="match status" value="1"/>
</dbReference>
<feature type="domain" description="Manganese/iron superoxide dismutase C-terminal" evidence="1">
    <location>
        <begin position="36"/>
        <end position="75"/>
    </location>
</feature>
<keyword evidence="3" id="KW-1185">Reference proteome</keyword>
<dbReference type="EMBL" id="PGFS01000001">
    <property type="protein sequence ID" value="MDH4573190.1"/>
    <property type="molecule type" value="Genomic_DNA"/>
</dbReference>